<dbReference type="CDD" id="cd02230">
    <property type="entry name" value="cupin_HP0902-like"/>
    <property type="match status" value="1"/>
</dbReference>
<gene>
    <name evidence="1" type="ORF">BD847_2697</name>
</gene>
<evidence type="ECO:0000313" key="2">
    <source>
        <dbReference type="Proteomes" id="UP000257004"/>
    </source>
</evidence>
<dbReference type="EMBL" id="QRDQ01000009">
    <property type="protein sequence ID" value="RED23634.1"/>
    <property type="molecule type" value="Genomic_DNA"/>
</dbReference>
<accession>A0A3D9FUK3</accession>
<sequence length="237" mass="26935">MESSLNKSFESLFETINGLIKLGYTHDFIIRGEYLVCYQFNIILAPNDFEIDKVYRFEEASDPDYQSTIYAISSKSHNLKGILVNGYGMYTADKFSKIVEKIKDNATQINSEGRSESVKRNDEDRVLNAPLMEISLYDNIAKIKKETSWIEGDRNSVTVFKSETMRIVLIGLKRNAGLKPHKANGVISVQVLEGKINFNTEEQNSVVEKGQMITLQKNIIHSVEAQEESFFLLTLAM</sequence>
<dbReference type="SUPFAM" id="SSF51182">
    <property type="entry name" value="RmlC-like cupins"/>
    <property type="match status" value="1"/>
</dbReference>
<dbReference type="InterPro" id="IPR011051">
    <property type="entry name" value="RmlC_Cupin_sf"/>
</dbReference>
<protein>
    <recommendedName>
        <fullName evidence="3">Quercetin dioxygenase-like cupin family protein</fullName>
    </recommendedName>
</protein>
<dbReference type="InterPro" id="IPR014710">
    <property type="entry name" value="RmlC-like_jellyroll"/>
</dbReference>
<name>A0A3D9FUK3_9FLAO</name>
<dbReference type="AlphaFoldDB" id="A0A3D9FUK3"/>
<dbReference type="Gene3D" id="2.60.120.10">
    <property type="entry name" value="Jelly Rolls"/>
    <property type="match status" value="1"/>
</dbReference>
<evidence type="ECO:0008006" key="3">
    <source>
        <dbReference type="Google" id="ProtNLM"/>
    </source>
</evidence>
<proteinExistence type="predicted"/>
<dbReference type="RefSeq" id="WP_208641801.1">
    <property type="nucleotide sequence ID" value="NZ_QRDQ01000009.1"/>
</dbReference>
<comment type="caution">
    <text evidence="1">The sequence shown here is derived from an EMBL/GenBank/DDBJ whole genome shotgun (WGS) entry which is preliminary data.</text>
</comment>
<dbReference type="PANTHER" id="PTHR37694">
    <property type="entry name" value="SLR8022 PROTEIN"/>
    <property type="match status" value="1"/>
</dbReference>
<dbReference type="Proteomes" id="UP000257004">
    <property type="component" value="Unassembled WGS sequence"/>
</dbReference>
<dbReference type="PANTHER" id="PTHR37694:SF1">
    <property type="entry name" value="SLR8022 PROTEIN"/>
    <property type="match status" value="1"/>
</dbReference>
<keyword evidence="2" id="KW-1185">Reference proteome</keyword>
<organism evidence="1 2">
    <name type="scientific">Flavobacterium cutihirudinis</name>
    <dbReference type="NCBI Taxonomy" id="1265740"/>
    <lineage>
        <taxon>Bacteria</taxon>
        <taxon>Pseudomonadati</taxon>
        <taxon>Bacteroidota</taxon>
        <taxon>Flavobacteriia</taxon>
        <taxon>Flavobacteriales</taxon>
        <taxon>Flavobacteriaceae</taxon>
        <taxon>Flavobacterium</taxon>
    </lineage>
</organism>
<reference evidence="1 2" key="1">
    <citation type="submission" date="2018-07" db="EMBL/GenBank/DDBJ databases">
        <title>Genomic Encyclopedia of Archaeal and Bacterial Type Strains, Phase II (KMG-II): from individual species to whole genera.</title>
        <authorList>
            <person name="Goeker M."/>
        </authorList>
    </citation>
    <scope>NUCLEOTIDE SEQUENCE [LARGE SCALE GENOMIC DNA]</scope>
    <source>
        <strain evidence="1 2">DSM 25795</strain>
    </source>
</reference>
<evidence type="ECO:0000313" key="1">
    <source>
        <dbReference type="EMBL" id="RED23634.1"/>
    </source>
</evidence>